<proteinExistence type="predicted"/>
<sequence length="50" mass="5963">MGKHEKRVYLEAIRKRYRRPQRADRGKSFMNCEKVTDNTVIPPENSGDRK</sequence>
<dbReference type="RefSeq" id="WP_217638598.1">
    <property type="nucleotide sequence ID" value="NZ_FOCT01000001.1"/>
</dbReference>
<dbReference type="AlphaFoldDB" id="A0A1H8C551"/>
<evidence type="ECO:0000313" key="2">
    <source>
        <dbReference type="Proteomes" id="UP000183898"/>
    </source>
</evidence>
<dbReference type="EMBL" id="FOCT01000001">
    <property type="protein sequence ID" value="SEM89217.1"/>
    <property type="molecule type" value="Genomic_DNA"/>
</dbReference>
<accession>A0A1H8C551</accession>
<reference evidence="1 2" key="1">
    <citation type="submission" date="2016-10" db="EMBL/GenBank/DDBJ databases">
        <authorList>
            <person name="de Groot N.N."/>
        </authorList>
    </citation>
    <scope>NUCLEOTIDE SEQUENCE [LARGE SCALE GENOMIC DNA]</scope>
    <source>
        <strain evidence="1 2">Nl18</strain>
    </source>
</reference>
<protein>
    <submittedName>
        <fullName evidence="1">Uncharacterized protein</fullName>
    </submittedName>
</protein>
<dbReference type="Proteomes" id="UP000183898">
    <property type="component" value="Unassembled WGS sequence"/>
</dbReference>
<evidence type="ECO:0000313" key="1">
    <source>
        <dbReference type="EMBL" id="SEM89217.1"/>
    </source>
</evidence>
<organism evidence="1 2">
    <name type="scientific">Nitrosospira multiformis</name>
    <dbReference type="NCBI Taxonomy" id="1231"/>
    <lineage>
        <taxon>Bacteria</taxon>
        <taxon>Pseudomonadati</taxon>
        <taxon>Pseudomonadota</taxon>
        <taxon>Betaproteobacteria</taxon>
        <taxon>Nitrosomonadales</taxon>
        <taxon>Nitrosomonadaceae</taxon>
        <taxon>Nitrosospira</taxon>
    </lineage>
</organism>
<gene>
    <name evidence="1" type="ORF">SAMN05216404_101435</name>
</gene>
<name>A0A1H8C551_9PROT</name>